<dbReference type="Pfam" id="PF01145">
    <property type="entry name" value="Band_7"/>
    <property type="match status" value="1"/>
</dbReference>
<organism evidence="4 5">
    <name type="scientific">Rotaria socialis</name>
    <dbReference type="NCBI Taxonomy" id="392032"/>
    <lineage>
        <taxon>Eukaryota</taxon>
        <taxon>Metazoa</taxon>
        <taxon>Spiralia</taxon>
        <taxon>Gnathifera</taxon>
        <taxon>Rotifera</taxon>
        <taxon>Eurotatoria</taxon>
        <taxon>Bdelloidea</taxon>
        <taxon>Philodinida</taxon>
        <taxon>Philodinidae</taxon>
        <taxon>Rotaria</taxon>
    </lineage>
</organism>
<evidence type="ECO:0000313" key="3">
    <source>
        <dbReference type="EMBL" id="CAF4517828.1"/>
    </source>
</evidence>
<dbReference type="InterPro" id="IPR001107">
    <property type="entry name" value="Band_7"/>
</dbReference>
<evidence type="ECO:0000313" key="5">
    <source>
        <dbReference type="Proteomes" id="UP000663848"/>
    </source>
</evidence>
<dbReference type="Proteomes" id="UP000663848">
    <property type="component" value="Unassembled WGS sequence"/>
</dbReference>
<evidence type="ECO:0000259" key="1">
    <source>
        <dbReference type="SMART" id="SM00244"/>
    </source>
</evidence>
<dbReference type="SUPFAM" id="SSF117892">
    <property type="entry name" value="Band 7/SPFH domain"/>
    <property type="match status" value="1"/>
</dbReference>
<gene>
    <name evidence="4" type="ORF">QYT958_LOCUS21040</name>
    <name evidence="3" type="ORF">TOA249_LOCUS4776</name>
    <name evidence="2" type="ORF">TSG867_LOCUS3363</name>
</gene>
<dbReference type="EMBL" id="CAJOBS010000186">
    <property type="protein sequence ID" value="CAF4517828.1"/>
    <property type="molecule type" value="Genomic_DNA"/>
</dbReference>
<evidence type="ECO:0000313" key="2">
    <source>
        <dbReference type="EMBL" id="CAF4255519.1"/>
    </source>
</evidence>
<protein>
    <recommendedName>
        <fullName evidence="1">Band 7 domain-containing protein</fullName>
    </recommendedName>
</protein>
<comment type="caution">
    <text evidence="4">The sequence shown here is derived from an EMBL/GenBank/DDBJ whole genome shotgun (WGS) entry which is preliminary data.</text>
</comment>
<dbReference type="EMBL" id="CAJOBQ010000100">
    <property type="protein sequence ID" value="CAF4255519.1"/>
    <property type="molecule type" value="Genomic_DNA"/>
</dbReference>
<accession>A0A821LKD2</accession>
<dbReference type="InterPro" id="IPR036013">
    <property type="entry name" value="Band_7/SPFH_dom_sf"/>
</dbReference>
<proteinExistence type="predicted"/>
<dbReference type="Proteomes" id="UP000663838">
    <property type="component" value="Unassembled WGS sequence"/>
</dbReference>
<dbReference type="Proteomes" id="UP000663862">
    <property type="component" value="Unassembled WGS sequence"/>
</dbReference>
<dbReference type="SMART" id="SM00244">
    <property type="entry name" value="PHB"/>
    <property type="match status" value="1"/>
</dbReference>
<dbReference type="EMBL" id="CAJOBR010003771">
    <property type="protein sequence ID" value="CAF4751814.1"/>
    <property type="molecule type" value="Genomic_DNA"/>
</dbReference>
<name>A0A821LKD2_9BILA</name>
<reference evidence="4" key="1">
    <citation type="submission" date="2021-02" db="EMBL/GenBank/DDBJ databases">
        <authorList>
            <person name="Nowell W R."/>
        </authorList>
    </citation>
    <scope>NUCLEOTIDE SEQUENCE</scope>
</reference>
<sequence length="492" mass="54892">MKMNSEDINGKLVSDYKKTFSQHIQHAASDDSIRLRLDRSLYDELDQRHVLEYPQCPAGIGLHLIRQGELGLCMMNLTPKFLAPGRYTFLSPFNHFLGLVNISDKLITLGNIQIVIINQDELGLSLRNGETILLDPGRYILTAPHIFVKSTQANAQYIELGTYRRITVPVGFVAVAFDIGKQIIIRPEDTESGPFETNSPTFLFDKDNGFQSVQLQVRELDELKVNTRDGITITAKGLITYRIHDPRIAFMTVQDIHGAVKRAAEAMLTSLFLNAAIDEIAPPVPKKSAGANLINLKSTEDNENFNQHIRDAFLHEFSHKVNQWGIELQDLNIEKLEFDSSVKELLRKRAQARVETATSLANMCSQTEIAMQEANRAKQQAQIQAEASAFVTRTKADADFYAAQQHVEAARLLQEVPLSAQLELKRLDVEIIKATGERTTFMPMNMQIGDIGMSADRGSSLTSSLPSRNRFANLVTVEYYGALGPKAVTSSS</sequence>
<evidence type="ECO:0000313" key="4">
    <source>
        <dbReference type="EMBL" id="CAF4751814.1"/>
    </source>
</evidence>
<dbReference type="AlphaFoldDB" id="A0A821LKD2"/>
<dbReference type="Gene3D" id="3.30.479.30">
    <property type="entry name" value="Band 7 domain"/>
    <property type="match status" value="1"/>
</dbReference>
<feature type="domain" description="Band 7" evidence="1">
    <location>
        <begin position="144"/>
        <end position="350"/>
    </location>
</feature>